<evidence type="ECO:0000256" key="3">
    <source>
        <dbReference type="ARBA" id="ARBA00022793"/>
    </source>
</evidence>
<evidence type="ECO:0000256" key="5">
    <source>
        <dbReference type="ARBA" id="ARBA00023066"/>
    </source>
</evidence>
<keyword evidence="12" id="KW-1185">Reference proteome</keyword>
<organism evidence="11 12">
    <name type="scientific">Selenomonas montiformis</name>
    <dbReference type="NCBI Taxonomy" id="2652285"/>
    <lineage>
        <taxon>Bacteria</taxon>
        <taxon>Bacillati</taxon>
        <taxon>Bacillota</taxon>
        <taxon>Negativicutes</taxon>
        <taxon>Selenomonadales</taxon>
        <taxon>Selenomonadaceae</taxon>
        <taxon>Selenomonas</taxon>
    </lineage>
</organism>
<evidence type="ECO:0000256" key="1">
    <source>
        <dbReference type="ARBA" id="ARBA00001928"/>
    </source>
</evidence>
<dbReference type="SUPFAM" id="SSF56276">
    <property type="entry name" value="S-adenosylmethionine decarboxylase"/>
    <property type="match status" value="1"/>
</dbReference>
<reference evidence="11 12" key="1">
    <citation type="submission" date="2019-08" db="EMBL/GenBank/DDBJ databases">
        <title>In-depth cultivation of the pig gut microbiome towards novel bacterial diversity and tailored functional studies.</title>
        <authorList>
            <person name="Wylensek D."/>
            <person name="Hitch T.C.A."/>
            <person name="Clavel T."/>
        </authorList>
    </citation>
    <scope>NUCLEOTIDE SEQUENCE [LARGE SCALE GENOMIC DNA]</scope>
    <source>
        <strain evidence="12">WCA-380-WT-3B3</strain>
    </source>
</reference>
<evidence type="ECO:0000313" key="11">
    <source>
        <dbReference type="EMBL" id="MSV25491.1"/>
    </source>
</evidence>
<evidence type="ECO:0000256" key="6">
    <source>
        <dbReference type="ARBA" id="ARBA00023115"/>
    </source>
</evidence>
<dbReference type="RefSeq" id="WP_328597702.1">
    <property type="nucleotide sequence ID" value="NZ_VUNL01000011.1"/>
</dbReference>
<dbReference type="GO" id="GO:0004014">
    <property type="term" value="F:adenosylmethionine decarboxylase activity"/>
    <property type="evidence" value="ECO:0007669"/>
    <property type="project" value="InterPro"/>
</dbReference>
<keyword evidence="3" id="KW-0210">Decarboxylase</keyword>
<evidence type="ECO:0000256" key="4">
    <source>
        <dbReference type="ARBA" id="ARBA00022813"/>
    </source>
</evidence>
<comment type="cofactor">
    <cofactor evidence="1">
        <name>pyruvate</name>
        <dbReference type="ChEBI" id="CHEBI:15361"/>
    </cofactor>
</comment>
<keyword evidence="4" id="KW-0068">Autocatalytic cleavage</keyword>
<dbReference type="InterPro" id="IPR016067">
    <property type="entry name" value="S-AdoMet_deCO2ase_core"/>
</dbReference>
<evidence type="ECO:0000256" key="9">
    <source>
        <dbReference type="ARBA" id="ARBA00023270"/>
    </source>
</evidence>
<dbReference type="InterPro" id="IPR003826">
    <property type="entry name" value="AdoMetDC_fam_prok"/>
</dbReference>
<dbReference type="EMBL" id="VUNL01000011">
    <property type="protein sequence ID" value="MSV25491.1"/>
    <property type="molecule type" value="Genomic_DNA"/>
</dbReference>
<evidence type="ECO:0000256" key="2">
    <source>
        <dbReference type="ARBA" id="ARBA00022691"/>
    </source>
</evidence>
<comment type="caution">
    <text evidence="11">The sequence shown here is derived from an EMBL/GenBank/DDBJ whole genome shotgun (WGS) entry which is preliminary data.</text>
</comment>
<keyword evidence="6" id="KW-0620">Polyamine biosynthesis</keyword>
<dbReference type="PANTHER" id="PTHR33866">
    <property type="entry name" value="S-ADENOSYLMETHIONINE DECARBOXYLASE PROENZYME"/>
    <property type="match status" value="1"/>
</dbReference>
<name>A0A6I2V0P7_9FIRM</name>
<dbReference type="AlphaFoldDB" id="A0A6I2V0P7"/>
<keyword evidence="5" id="KW-0745">Spermidine biosynthesis</keyword>
<proteinExistence type="predicted"/>
<evidence type="ECO:0000256" key="7">
    <source>
        <dbReference type="ARBA" id="ARBA00023145"/>
    </source>
</evidence>
<gene>
    <name evidence="11" type="ORF">FYJ78_09945</name>
</gene>
<protein>
    <submittedName>
        <fullName evidence="11">S-adenosylmethionine decarboxylase proenzyme</fullName>
    </submittedName>
</protein>
<dbReference type="Proteomes" id="UP000430222">
    <property type="component" value="Unassembled WGS sequence"/>
</dbReference>
<dbReference type="PANTHER" id="PTHR33866:SF2">
    <property type="entry name" value="S-ADENOSYLMETHIONINE DECARBOXYLASE PROENZYME"/>
    <property type="match status" value="1"/>
</dbReference>
<dbReference type="Pfam" id="PF02675">
    <property type="entry name" value="AdoMet_dc"/>
    <property type="match status" value="1"/>
</dbReference>
<evidence type="ECO:0000313" key="12">
    <source>
        <dbReference type="Proteomes" id="UP000430222"/>
    </source>
</evidence>
<keyword evidence="7" id="KW-0865">Zymogen</keyword>
<keyword evidence="2" id="KW-0949">S-adenosyl-L-methionine</keyword>
<dbReference type="Gene3D" id="3.60.90.10">
    <property type="entry name" value="S-adenosylmethionine decarboxylase"/>
    <property type="match status" value="1"/>
</dbReference>
<accession>A0A6I2V0P7</accession>
<evidence type="ECO:0000256" key="10">
    <source>
        <dbReference type="ARBA" id="ARBA00023317"/>
    </source>
</evidence>
<keyword evidence="10" id="KW-0670">Pyruvate</keyword>
<dbReference type="GO" id="GO:0008295">
    <property type="term" value="P:spermidine biosynthetic process"/>
    <property type="evidence" value="ECO:0007669"/>
    <property type="project" value="UniProtKB-KW"/>
</dbReference>
<keyword evidence="9" id="KW-0704">Schiff base</keyword>
<evidence type="ECO:0000256" key="8">
    <source>
        <dbReference type="ARBA" id="ARBA00023239"/>
    </source>
</evidence>
<keyword evidence="8" id="KW-0456">Lyase</keyword>
<dbReference type="GO" id="GO:0005829">
    <property type="term" value="C:cytosol"/>
    <property type="evidence" value="ECO:0007669"/>
    <property type="project" value="TreeGrafter"/>
</dbReference>
<sequence length="152" mass="17578">MKILARHLTADLFNCKNSKLTDTELIKKNLQDTLKDLNFRLIHLDTEPLEDCHVAIMAIFQEGHLTMDIYTDLKYVAIDIFLCRENAEPDKIARNIRSFFKPDKVKTTVLKRGNFGSAKDIRPKVRTKVAPLRRIHNTGAKVIRALARRNHK</sequence>